<keyword evidence="2" id="KW-1185">Reference proteome</keyword>
<organism evidence="1 2">
    <name type="scientific">Pseudomonas knackmussii (strain DSM 6978 / CCUG 54928 / LMG 23759 / B13)</name>
    <dbReference type="NCBI Taxonomy" id="1301098"/>
    <lineage>
        <taxon>Bacteria</taxon>
        <taxon>Pseudomonadati</taxon>
        <taxon>Pseudomonadota</taxon>
        <taxon>Gammaproteobacteria</taxon>
        <taxon>Pseudomonadales</taxon>
        <taxon>Pseudomonadaceae</taxon>
        <taxon>Pseudomonas</taxon>
    </lineage>
</organism>
<evidence type="ECO:0000313" key="1">
    <source>
        <dbReference type="EMBL" id="CDF85127.1"/>
    </source>
</evidence>
<dbReference type="PATRIC" id="fig|1301098.3.peg.3798"/>
<accession>A0A024HKU7</accession>
<reference evidence="1 2" key="2">
    <citation type="submission" date="2014-05" db="EMBL/GenBank/DDBJ databases">
        <title>Genome sequence of the 3-chlorobenzoate degrading bacterium Pseudomonas knackmussii B13 shows multiple evidence for horizontal gene transfer.</title>
        <authorList>
            <person name="Miyazaki R."/>
            <person name="Bertelli C."/>
            <person name="Falquet L."/>
            <person name="Robinson-Rechavi M."/>
            <person name="Gharib W."/>
            <person name="Roy S."/>
            <person name="Van der Meer J.R."/>
        </authorList>
    </citation>
    <scope>NUCLEOTIDE SEQUENCE [LARGE SCALE GENOMIC DNA]</scope>
    <source>
        <strain evidence="1 2">B13</strain>
    </source>
</reference>
<dbReference type="HOGENOM" id="CLU_3383353_0_0_6"/>
<gene>
    <name evidence="1" type="ORF">PKB_3789</name>
</gene>
<dbReference type="EMBL" id="HG322950">
    <property type="protein sequence ID" value="CDF85127.1"/>
    <property type="molecule type" value="Genomic_DNA"/>
</dbReference>
<name>A0A024HKU7_PSEKB</name>
<dbReference type="AlphaFoldDB" id="A0A024HKU7"/>
<sequence>MVEASAQFIALYWGERGDSADLQRVADFLTRRA</sequence>
<dbReference type="KEGG" id="pkc:PKB_3789"/>
<reference evidence="1 2" key="1">
    <citation type="submission" date="2013-03" db="EMBL/GenBank/DDBJ databases">
        <authorList>
            <person name="Linke B."/>
        </authorList>
    </citation>
    <scope>NUCLEOTIDE SEQUENCE [LARGE SCALE GENOMIC DNA]</scope>
    <source>
        <strain evidence="1 2">B13</strain>
    </source>
</reference>
<protein>
    <submittedName>
        <fullName evidence="1">Uncharacterized protein</fullName>
    </submittedName>
</protein>
<dbReference type="Proteomes" id="UP000025241">
    <property type="component" value="Chromosome I"/>
</dbReference>
<evidence type="ECO:0000313" key="2">
    <source>
        <dbReference type="Proteomes" id="UP000025241"/>
    </source>
</evidence>
<proteinExistence type="predicted"/>